<proteinExistence type="predicted"/>
<dbReference type="PANTHER" id="PTHR34107:SF4">
    <property type="entry name" value="SLL1222 PROTEIN"/>
    <property type="match status" value="1"/>
</dbReference>
<name>A0A6M0K5M9_9GAMM</name>
<reference evidence="2 3" key="1">
    <citation type="submission" date="2020-02" db="EMBL/GenBank/DDBJ databases">
        <title>Genome sequences of Thiorhodococcus mannitoliphagus and Thiorhodococcus minor, purple sulfur photosynthetic bacteria in the gammaproteobacterial family, Chromatiaceae.</title>
        <authorList>
            <person name="Aviles F.A."/>
            <person name="Meyer T.E."/>
            <person name="Kyndt J.A."/>
        </authorList>
    </citation>
    <scope>NUCLEOTIDE SEQUENCE [LARGE SCALE GENOMIC DNA]</scope>
    <source>
        <strain evidence="2 3">DSM 11518</strain>
    </source>
</reference>
<evidence type="ECO:0000259" key="1">
    <source>
        <dbReference type="Pfam" id="PF05685"/>
    </source>
</evidence>
<dbReference type="InterPro" id="IPR008538">
    <property type="entry name" value="Uma2"/>
</dbReference>
<keyword evidence="2" id="KW-0378">Hydrolase</keyword>
<evidence type="ECO:0000313" key="3">
    <source>
        <dbReference type="Proteomes" id="UP000483379"/>
    </source>
</evidence>
<organism evidence="2 3">
    <name type="scientific">Thiorhodococcus minor</name>
    <dbReference type="NCBI Taxonomy" id="57489"/>
    <lineage>
        <taxon>Bacteria</taxon>
        <taxon>Pseudomonadati</taxon>
        <taxon>Pseudomonadota</taxon>
        <taxon>Gammaproteobacteria</taxon>
        <taxon>Chromatiales</taxon>
        <taxon>Chromatiaceae</taxon>
        <taxon>Thiorhodococcus</taxon>
    </lineage>
</organism>
<comment type="caution">
    <text evidence="2">The sequence shown here is derived from an EMBL/GenBank/DDBJ whole genome shotgun (WGS) entry which is preliminary data.</text>
</comment>
<keyword evidence="3" id="KW-1185">Reference proteome</keyword>
<protein>
    <submittedName>
        <fullName evidence="2">Uma2 family endonuclease</fullName>
    </submittedName>
</protein>
<gene>
    <name evidence="2" type="ORF">G3446_25090</name>
</gene>
<keyword evidence="2" id="KW-0540">Nuclease</keyword>
<dbReference type="Proteomes" id="UP000483379">
    <property type="component" value="Unassembled WGS sequence"/>
</dbReference>
<dbReference type="InterPro" id="IPR012296">
    <property type="entry name" value="Nuclease_put_TT1808"/>
</dbReference>
<keyword evidence="2" id="KW-0255">Endonuclease</keyword>
<dbReference type="AlphaFoldDB" id="A0A6M0K5M9"/>
<dbReference type="PANTHER" id="PTHR34107">
    <property type="entry name" value="SLL0198 PROTEIN-RELATED"/>
    <property type="match status" value="1"/>
</dbReference>
<dbReference type="SUPFAM" id="SSF52980">
    <property type="entry name" value="Restriction endonuclease-like"/>
    <property type="match status" value="1"/>
</dbReference>
<dbReference type="Gene3D" id="3.90.1570.10">
    <property type="entry name" value="tt1808, chain A"/>
    <property type="match status" value="1"/>
</dbReference>
<dbReference type="RefSeq" id="WP_164456415.1">
    <property type="nucleotide sequence ID" value="NZ_JAAIJQ010000146.1"/>
</dbReference>
<accession>A0A6M0K5M9</accession>
<dbReference type="GO" id="GO:0004519">
    <property type="term" value="F:endonuclease activity"/>
    <property type="evidence" value="ECO:0007669"/>
    <property type="project" value="UniProtKB-KW"/>
</dbReference>
<sequence length="157" mass="17206">MHWSDVITDPSLRNLPYKIELDAQGRIIMSPASNRHAIQQARLVRLLAQRLSDGEIATECSIGTHQGVKVADVVWMSPAFVKQHGDTTPYPQAPELCVEILSPSNSAAEIEGKIRLYLGYGAREVWTVGDDGQIDVFGAEGPRETSVLVETQAPLKI</sequence>
<feature type="domain" description="Putative restriction endonuclease" evidence="1">
    <location>
        <begin position="16"/>
        <end position="140"/>
    </location>
</feature>
<dbReference type="CDD" id="cd06260">
    <property type="entry name" value="DUF820-like"/>
    <property type="match status" value="1"/>
</dbReference>
<evidence type="ECO:0000313" key="2">
    <source>
        <dbReference type="EMBL" id="NEV65086.1"/>
    </source>
</evidence>
<dbReference type="InterPro" id="IPR011335">
    <property type="entry name" value="Restrct_endonuc-II-like"/>
</dbReference>
<dbReference type="EMBL" id="JAAIJQ010000146">
    <property type="protein sequence ID" value="NEV65086.1"/>
    <property type="molecule type" value="Genomic_DNA"/>
</dbReference>
<dbReference type="Pfam" id="PF05685">
    <property type="entry name" value="Uma2"/>
    <property type="match status" value="1"/>
</dbReference>